<comment type="caution">
    <text evidence="9">The sequence shown here is derived from an EMBL/GenBank/DDBJ whole genome shotgun (WGS) entry which is preliminary data.</text>
</comment>
<keyword evidence="10" id="KW-1185">Reference proteome</keyword>
<protein>
    <recommendedName>
        <fullName evidence="7">Phospholipase B-like</fullName>
        <ecNumber evidence="7">3.1.1.-</ecNumber>
    </recommendedName>
</protein>
<organism evidence="9 10">
    <name type="scientific">Cymbomonas tetramitiformis</name>
    <dbReference type="NCBI Taxonomy" id="36881"/>
    <lineage>
        <taxon>Eukaryota</taxon>
        <taxon>Viridiplantae</taxon>
        <taxon>Chlorophyta</taxon>
        <taxon>Pyramimonadophyceae</taxon>
        <taxon>Pyramimonadales</taxon>
        <taxon>Pyramimonadaceae</taxon>
        <taxon>Cymbomonas</taxon>
    </lineage>
</organism>
<evidence type="ECO:0000256" key="4">
    <source>
        <dbReference type="ARBA" id="ARBA00022963"/>
    </source>
</evidence>
<evidence type="ECO:0000256" key="7">
    <source>
        <dbReference type="RuleBase" id="RU364138"/>
    </source>
</evidence>
<gene>
    <name evidence="9" type="ORF">CYMTET_47155</name>
</gene>
<name>A0AAE0BWD6_9CHLO</name>
<dbReference type="InterPro" id="IPR007000">
    <property type="entry name" value="PLipase_B-like"/>
</dbReference>
<evidence type="ECO:0000256" key="6">
    <source>
        <dbReference type="ARBA" id="ARBA00023180"/>
    </source>
</evidence>
<comment type="function">
    <text evidence="7">Putative phospholipase.</text>
</comment>
<comment type="similarity">
    <text evidence="1 7">Belongs to the phospholipase B-like family.</text>
</comment>
<dbReference type="EMBL" id="LGRX02033075">
    <property type="protein sequence ID" value="KAK3243199.1"/>
    <property type="molecule type" value="Genomic_DNA"/>
</dbReference>
<evidence type="ECO:0000256" key="8">
    <source>
        <dbReference type="SAM" id="SignalP"/>
    </source>
</evidence>
<dbReference type="PANTHER" id="PTHR12370:SF3">
    <property type="entry name" value="PHOSPHOLIPASE B-LIKE 2-RELATED"/>
    <property type="match status" value="1"/>
</dbReference>
<proteinExistence type="inferred from homology"/>
<feature type="signal peptide" evidence="8">
    <location>
        <begin position="1"/>
        <end position="37"/>
    </location>
</feature>
<keyword evidence="3 7" id="KW-0378">Hydrolase</keyword>
<evidence type="ECO:0000256" key="1">
    <source>
        <dbReference type="ARBA" id="ARBA00007835"/>
    </source>
</evidence>
<dbReference type="PANTHER" id="PTHR12370">
    <property type="entry name" value="PHOSPHOLIPASE B-RELATED"/>
    <property type="match status" value="1"/>
</dbReference>
<dbReference type="GO" id="GO:0004620">
    <property type="term" value="F:phospholipase activity"/>
    <property type="evidence" value="ECO:0007669"/>
    <property type="project" value="InterPro"/>
</dbReference>
<keyword evidence="4 7" id="KW-0442">Lipid degradation</keyword>
<evidence type="ECO:0000256" key="2">
    <source>
        <dbReference type="ARBA" id="ARBA00022729"/>
    </source>
</evidence>
<dbReference type="EC" id="3.1.1.-" evidence="7"/>
<keyword evidence="2 8" id="KW-0732">Signal</keyword>
<dbReference type="Gene3D" id="3.60.60.30">
    <property type="match status" value="1"/>
</dbReference>
<keyword evidence="5 7" id="KW-0443">Lipid metabolism</keyword>
<evidence type="ECO:0000313" key="9">
    <source>
        <dbReference type="EMBL" id="KAK3243199.1"/>
    </source>
</evidence>
<evidence type="ECO:0000256" key="5">
    <source>
        <dbReference type="ARBA" id="ARBA00023098"/>
    </source>
</evidence>
<feature type="chain" id="PRO_5041902136" description="Phospholipase B-like" evidence="8">
    <location>
        <begin position="38"/>
        <end position="572"/>
    </location>
</feature>
<keyword evidence="6" id="KW-0325">Glycoprotein</keyword>
<dbReference type="Pfam" id="PF04916">
    <property type="entry name" value="Phospholip_B"/>
    <property type="match status" value="1"/>
</dbReference>
<reference evidence="9 10" key="1">
    <citation type="journal article" date="2015" name="Genome Biol. Evol.">
        <title>Comparative Genomics of a Bacterivorous Green Alga Reveals Evolutionary Causalities and Consequences of Phago-Mixotrophic Mode of Nutrition.</title>
        <authorList>
            <person name="Burns J.A."/>
            <person name="Paasch A."/>
            <person name="Narechania A."/>
            <person name="Kim E."/>
        </authorList>
    </citation>
    <scope>NUCLEOTIDE SEQUENCE [LARGE SCALE GENOMIC DNA]</scope>
    <source>
        <strain evidence="9 10">PLY_AMNH</strain>
    </source>
</reference>
<evidence type="ECO:0000256" key="3">
    <source>
        <dbReference type="ARBA" id="ARBA00022801"/>
    </source>
</evidence>
<dbReference type="Proteomes" id="UP001190700">
    <property type="component" value="Unassembled WGS sequence"/>
</dbReference>
<sequence>MSDVQTDALFKAKRKMGSLRPWLAASILIVMFLGSQAVSSREAEVWCQSRRCKISWGGANGTSTATAWGVFWDKVNVTGWGELTVQSNEQSEDLEQAFAAGYVEGALTPELIHNHWSNFYEATFGDDLNGSRYAIASSFVTDNDQYIQKHIQTANLTDPYWYQVQLIWSQLDGLIAGYKAVHDAQRLPPLSRLDFLLLQAMVDLSSLIHRPFMDEKHATWTYDLAKAYMRHTTHCSAMVKVTADFSELWATHNTWTGYFSMLRIAKRYHLPFHAAPIQVDSPSVSAPTSVFSGYPGILASTDDFFVLSSGLVVLETTNAVFNQALLDTITPVCVLTWARSILANRVATDGPSWVEAFKPFNSGTINNQWMIVDYNLFTPGKPLKANTLWILEQLPGFIQAADVTDILRYGYWPSYNRPYFEEVRKRSGSAAMAAKFGDYFTYSLYTRAKIFRRDQGGVRTREQLKQLMRYNDWQHDPFSIDPRSGNRSAELSIAARYDLEPVGPTPFGNTDAKMVGSDDVRKLSMEAICGPTHETQPVFSWKSKWAASKIHNGHPDSFSFSWTNFSGFAELR</sequence>
<evidence type="ECO:0000313" key="10">
    <source>
        <dbReference type="Proteomes" id="UP001190700"/>
    </source>
</evidence>
<dbReference type="GO" id="GO:0005576">
    <property type="term" value="C:extracellular region"/>
    <property type="evidence" value="ECO:0007669"/>
    <property type="project" value="TreeGrafter"/>
</dbReference>
<accession>A0AAE0BWD6</accession>
<dbReference type="AlphaFoldDB" id="A0AAE0BWD6"/>
<dbReference type="GO" id="GO:0009395">
    <property type="term" value="P:phospholipid catabolic process"/>
    <property type="evidence" value="ECO:0007669"/>
    <property type="project" value="TreeGrafter"/>
</dbReference>